<name>A0A2W7BSQ7_9HYPH</name>
<evidence type="ECO:0000259" key="2">
    <source>
        <dbReference type="Pfam" id="PF00248"/>
    </source>
</evidence>
<dbReference type="InterPro" id="IPR036812">
    <property type="entry name" value="NAD(P)_OxRdtase_dom_sf"/>
</dbReference>
<dbReference type="Pfam" id="PF00248">
    <property type="entry name" value="Aldo_ket_red"/>
    <property type="match status" value="1"/>
</dbReference>
<feature type="domain" description="NADP-dependent oxidoreductase" evidence="2">
    <location>
        <begin position="16"/>
        <end position="340"/>
    </location>
</feature>
<dbReference type="InterPro" id="IPR023210">
    <property type="entry name" value="NADP_OxRdtase_dom"/>
</dbReference>
<dbReference type="GO" id="GO:0016491">
    <property type="term" value="F:oxidoreductase activity"/>
    <property type="evidence" value="ECO:0007669"/>
    <property type="project" value="UniProtKB-KW"/>
</dbReference>
<evidence type="ECO:0000313" key="3">
    <source>
        <dbReference type="EMBL" id="PZV33875.1"/>
    </source>
</evidence>
<dbReference type="EMBL" id="MZXV01000080">
    <property type="protein sequence ID" value="PZV33875.1"/>
    <property type="molecule type" value="Genomic_DNA"/>
</dbReference>
<dbReference type="Gene3D" id="3.20.20.100">
    <property type="entry name" value="NADP-dependent oxidoreductase domain"/>
    <property type="match status" value="1"/>
</dbReference>
<dbReference type="InterPro" id="IPR050523">
    <property type="entry name" value="AKR_Detox_Biosynth"/>
</dbReference>
<protein>
    <submittedName>
        <fullName evidence="3">Aldo/keto reductase</fullName>
    </submittedName>
</protein>
<reference evidence="4" key="1">
    <citation type="submission" date="2017-03" db="EMBL/GenBank/DDBJ databases">
        <authorList>
            <person name="Safronova V.I."/>
            <person name="Sazanova A.L."/>
            <person name="Chirak E.R."/>
        </authorList>
    </citation>
    <scope>NUCLEOTIDE SEQUENCE [LARGE SCALE GENOMIC DNA]</scope>
    <source>
        <strain evidence="4">Ach-343</strain>
    </source>
</reference>
<dbReference type="SUPFAM" id="SSF51430">
    <property type="entry name" value="NAD(P)-linked oxidoreductase"/>
    <property type="match status" value="1"/>
</dbReference>
<accession>A0A2W7BSQ7</accession>
<keyword evidence="4" id="KW-1185">Reference proteome</keyword>
<dbReference type="PANTHER" id="PTHR43364:SF4">
    <property type="entry name" value="NAD(P)-LINKED OXIDOREDUCTASE SUPERFAMILY PROTEIN"/>
    <property type="match status" value="1"/>
</dbReference>
<dbReference type="Proteomes" id="UP000248616">
    <property type="component" value="Unassembled WGS sequence"/>
</dbReference>
<keyword evidence="1" id="KW-0560">Oxidoreductase</keyword>
<proteinExistence type="predicted"/>
<comment type="caution">
    <text evidence="3">The sequence shown here is derived from an EMBL/GenBank/DDBJ whole genome shotgun (WGS) entry which is preliminary data.</text>
</comment>
<sequence>MKRTILGPEGPHVSSICLGSMTWGRQNTEAEAHAQLDRAVERGVNFIDTAEVYPVNPVREDSVGRTESYIGSWLAPRSRRDDLVIATKVSGLGQDVVRGGAKITAETLRTAVENSLRRLRTDYIDLYQLHVPNRSHYHFRRVWSFDPSGQVKAEAVAGMAECLEMLAALRNEGKIRHFGLSNETTWGMAQWLRLADDGVGPRPLTIQNEYSLLCRYYDTDLAELAVNEGVTLLAYSPAGAGLLSGKYRPDYSPEGSRRALNGDLGGRCSPRVWPAVDAYISIAREAGIHPVTMAVAFVRSRPFPVVPIVGATSVEQLDHALDAASIELSPEILARIGEAYRAHPMPF</sequence>
<dbReference type="CDD" id="cd19094">
    <property type="entry name" value="AKR_Tas-like"/>
    <property type="match status" value="1"/>
</dbReference>
<dbReference type="PANTHER" id="PTHR43364">
    <property type="entry name" value="NADH-SPECIFIC METHYLGLYOXAL REDUCTASE-RELATED"/>
    <property type="match status" value="1"/>
</dbReference>
<evidence type="ECO:0000256" key="1">
    <source>
        <dbReference type="ARBA" id="ARBA00023002"/>
    </source>
</evidence>
<gene>
    <name evidence="3" type="ORF">B5V02_37095</name>
</gene>
<evidence type="ECO:0000313" key="4">
    <source>
        <dbReference type="Proteomes" id="UP000248616"/>
    </source>
</evidence>
<dbReference type="AlphaFoldDB" id="A0A2W7BSQ7"/>
<dbReference type="RefSeq" id="WP_111548931.1">
    <property type="nucleotide sequence ID" value="NZ_MZXV01000080.1"/>
</dbReference>
<organism evidence="3 4">
    <name type="scientific">Mesorhizobium kowhaii</name>
    <dbReference type="NCBI Taxonomy" id="1300272"/>
    <lineage>
        <taxon>Bacteria</taxon>
        <taxon>Pseudomonadati</taxon>
        <taxon>Pseudomonadota</taxon>
        <taxon>Alphaproteobacteria</taxon>
        <taxon>Hyphomicrobiales</taxon>
        <taxon>Phyllobacteriaceae</taxon>
        <taxon>Mesorhizobium</taxon>
    </lineage>
</organism>
<dbReference type="OrthoDB" id="9803483at2"/>